<dbReference type="EMBL" id="CM042888">
    <property type="protein sequence ID" value="KAI4325853.1"/>
    <property type="molecule type" value="Genomic_DNA"/>
</dbReference>
<reference evidence="2" key="1">
    <citation type="journal article" date="2023" name="Front. Plant Sci.">
        <title>Chromosomal-level genome assembly of Melastoma candidum provides insights into trichome evolution.</title>
        <authorList>
            <person name="Zhong Y."/>
            <person name="Wu W."/>
            <person name="Sun C."/>
            <person name="Zou P."/>
            <person name="Liu Y."/>
            <person name="Dai S."/>
            <person name="Zhou R."/>
        </authorList>
    </citation>
    <scope>NUCLEOTIDE SEQUENCE [LARGE SCALE GENOMIC DNA]</scope>
</reference>
<organism evidence="1 2">
    <name type="scientific">Melastoma candidum</name>
    <dbReference type="NCBI Taxonomy" id="119954"/>
    <lineage>
        <taxon>Eukaryota</taxon>
        <taxon>Viridiplantae</taxon>
        <taxon>Streptophyta</taxon>
        <taxon>Embryophyta</taxon>
        <taxon>Tracheophyta</taxon>
        <taxon>Spermatophyta</taxon>
        <taxon>Magnoliopsida</taxon>
        <taxon>eudicotyledons</taxon>
        <taxon>Gunneridae</taxon>
        <taxon>Pentapetalae</taxon>
        <taxon>rosids</taxon>
        <taxon>malvids</taxon>
        <taxon>Myrtales</taxon>
        <taxon>Melastomataceae</taxon>
        <taxon>Melastomatoideae</taxon>
        <taxon>Melastomateae</taxon>
        <taxon>Melastoma</taxon>
    </lineage>
</organism>
<protein>
    <submittedName>
        <fullName evidence="1">Uncharacterized protein</fullName>
    </submittedName>
</protein>
<sequence length="278" mass="31298">MEKKLPEGSEIMEFGGKKSHHFVLVHGACHGAWCWYKVSALLRSSGHRVSALDMEASGIHPKQVRDVGSMADYVRPLMEFMDGVEEGDKVVLVGHSMGGIPVSMALESFPEKVSVAVYAAALMTGPSLSRASITQEFRRSTDSIMDSTFYFDDGPENPPTSFLFGIELLSKRFYQLSPPEDMMLASYLVRPTRLYADTAGLTEDTRATQDRYRLVDRVYIMCDQDLIIKEDFQRWIIEKNPPTGVKMIPGSDHMVMFSKPRELCSMLEDIARDYANDM</sequence>
<proteinExistence type="predicted"/>
<comment type="caution">
    <text evidence="1">The sequence shown here is derived from an EMBL/GenBank/DDBJ whole genome shotgun (WGS) entry which is preliminary data.</text>
</comment>
<evidence type="ECO:0000313" key="2">
    <source>
        <dbReference type="Proteomes" id="UP001057402"/>
    </source>
</evidence>
<accession>A0ACB9MP12</accession>
<dbReference type="Proteomes" id="UP001057402">
    <property type="component" value="Chromosome 9"/>
</dbReference>
<keyword evidence="2" id="KW-1185">Reference proteome</keyword>
<name>A0ACB9MP12_9MYRT</name>
<evidence type="ECO:0000313" key="1">
    <source>
        <dbReference type="EMBL" id="KAI4325853.1"/>
    </source>
</evidence>
<gene>
    <name evidence="1" type="ORF">MLD38_031217</name>
</gene>